<gene>
    <name evidence="2" type="ORF">NC653_034861</name>
</gene>
<proteinExistence type="predicted"/>
<comment type="caution">
    <text evidence="2">The sequence shown here is derived from an EMBL/GenBank/DDBJ whole genome shotgun (WGS) entry which is preliminary data.</text>
</comment>
<sequence>MAGRWKHRSDSGAPPPNVILAYPPKTTHHERCL</sequence>
<keyword evidence="3" id="KW-1185">Reference proteome</keyword>
<evidence type="ECO:0000313" key="3">
    <source>
        <dbReference type="Proteomes" id="UP001164929"/>
    </source>
</evidence>
<name>A0AAD6LNN6_9ROSI</name>
<reference evidence="2" key="1">
    <citation type="journal article" date="2023" name="Mol. Ecol. Resour.">
        <title>Chromosome-level genome assembly of a triploid poplar Populus alba 'Berolinensis'.</title>
        <authorList>
            <person name="Chen S."/>
            <person name="Yu Y."/>
            <person name="Wang X."/>
            <person name="Wang S."/>
            <person name="Zhang T."/>
            <person name="Zhou Y."/>
            <person name="He R."/>
            <person name="Meng N."/>
            <person name="Wang Y."/>
            <person name="Liu W."/>
            <person name="Liu Z."/>
            <person name="Liu J."/>
            <person name="Guo Q."/>
            <person name="Huang H."/>
            <person name="Sederoff R.R."/>
            <person name="Wang G."/>
            <person name="Qu G."/>
            <person name="Chen S."/>
        </authorList>
    </citation>
    <scope>NUCLEOTIDE SEQUENCE</scope>
    <source>
        <strain evidence="2">SC-2020</strain>
    </source>
</reference>
<evidence type="ECO:0000313" key="2">
    <source>
        <dbReference type="EMBL" id="KAJ6970399.1"/>
    </source>
</evidence>
<dbReference type="EMBL" id="JAQIZT010000015">
    <property type="protein sequence ID" value="KAJ6970399.1"/>
    <property type="molecule type" value="Genomic_DNA"/>
</dbReference>
<organism evidence="2 3">
    <name type="scientific">Populus alba x Populus x berolinensis</name>
    <dbReference type="NCBI Taxonomy" id="444605"/>
    <lineage>
        <taxon>Eukaryota</taxon>
        <taxon>Viridiplantae</taxon>
        <taxon>Streptophyta</taxon>
        <taxon>Embryophyta</taxon>
        <taxon>Tracheophyta</taxon>
        <taxon>Spermatophyta</taxon>
        <taxon>Magnoliopsida</taxon>
        <taxon>eudicotyledons</taxon>
        <taxon>Gunneridae</taxon>
        <taxon>Pentapetalae</taxon>
        <taxon>rosids</taxon>
        <taxon>fabids</taxon>
        <taxon>Malpighiales</taxon>
        <taxon>Salicaceae</taxon>
        <taxon>Saliceae</taxon>
        <taxon>Populus</taxon>
    </lineage>
</organism>
<feature type="region of interest" description="Disordered" evidence="1">
    <location>
        <begin position="1"/>
        <end position="33"/>
    </location>
</feature>
<protein>
    <submittedName>
        <fullName evidence="2">Uncharacterized protein</fullName>
    </submittedName>
</protein>
<accession>A0AAD6LNN6</accession>
<dbReference type="AlphaFoldDB" id="A0AAD6LNN6"/>
<evidence type="ECO:0000256" key="1">
    <source>
        <dbReference type="SAM" id="MobiDB-lite"/>
    </source>
</evidence>
<dbReference type="Proteomes" id="UP001164929">
    <property type="component" value="Chromosome 15"/>
</dbReference>